<protein>
    <submittedName>
        <fullName evidence="2">Uncharacterized protein</fullName>
    </submittedName>
</protein>
<sequence length="86" mass="9736">MGSILVQISHLLVVAFNHYMGTLRPLHYASTMTPSTLRAILIVLWVLPSESALSYTCNLRGKGTRDRQTDTDEKRGSEDRKMVEEE</sequence>
<feature type="compositionally biased region" description="Basic and acidic residues" evidence="1">
    <location>
        <begin position="63"/>
        <end position="86"/>
    </location>
</feature>
<keyword evidence="3" id="KW-1185">Reference proteome</keyword>
<name>A0AAE1TJ78_9EUCA</name>
<dbReference type="AlphaFoldDB" id="A0AAE1TJ78"/>
<proteinExistence type="predicted"/>
<dbReference type="Proteomes" id="UP001292094">
    <property type="component" value="Unassembled WGS sequence"/>
</dbReference>
<evidence type="ECO:0000256" key="1">
    <source>
        <dbReference type="SAM" id="MobiDB-lite"/>
    </source>
</evidence>
<evidence type="ECO:0000313" key="3">
    <source>
        <dbReference type="Proteomes" id="UP001292094"/>
    </source>
</evidence>
<feature type="region of interest" description="Disordered" evidence="1">
    <location>
        <begin position="60"/>
        <end position="86"/>
    </location>
</feature>
<dbReference type="SUPFAM" id="SSF81321">
    <property type="entry name" value="Family A G protein-coupled receptor-like"/>
    <property type="match status" value="1"/>
</dbReference>
<dbReference type="Gene3D" id="1.20.1070.10">
    <property type="entry name" value="Rhodopsin 7-helix transmembrane proteins"/>
    <property type="match status" value="1"/>
</dbReference>
<gene>
    <name evidence="2" type="ORF">Pmani_039805</name>
</gene>
<evidence type="ECO:0000313" key="2">
    <source>
        <dbReference type="EMBL" id="KAK4287121.1"/>
    </source>
</evidence>
<comment type="caution">
    <text evidence="2">The sequence shown here is derived from an EMBL/GenBank/DDBJ whole genome shotgun (WGS) entry which is preliminary data.</text>
</comment>
<accession>A0AAE1TJ78</accession>
<organism evidence="2 3">
    <name type="scientific">Petrolisthes manimaculis</name>
    <dbReference type="NCBI Taxonomy" id="1843537"/>
    <lineage>
        <taxon>Eukaryota</taxon>
        <taxon>Metazoa</taxon>
        <taxon>Ecdysozoa</taxon>
        <taxon>Arthropoda</taxon>
        <taxon>Crustacea</taxon>
        <taxon>Multicrustacea</taxon>
        <taxon>Malacostraca</taxon>
        <taxon>Eumalacostraca</taxon>
        <taxon>Eucarida</taxon>
        <taxon>Decapoda</taxon>
        <taxon>Pleocyemata</taxon>
        <taxon>Anomura</taxon>
        <taxon>Galatheoidea</taxon>
        <taxon>Porcellanidae</taxon>
        <taxon>Petrolisthes</taxon>
    </lineage>
</organism>
<reference evidence="2" key="1">
    <citation type="submission" date="2023-11" db="EMBL/GenBank/DDBJ databases">
        <title>Genome assemblies of two species of porcelain crab, Petrolisthes cinctipes and Petrolisthes manimaculis (Anomura: Porcellanidae).</title>
        <authorList>
            <person name="Angst P."/>
        </authorList>
    </citation>
    <scope>NUCLEOTIDE SEQUENCE</scope>
    <source>
        <strain evidence="2">PB745_02</strain>
        <tissue evidence="2">Gill</tissue>
    </source>
</reference>
<dbReference type="EMBL" id="JAWZYT010007078">
    <property type="protein sequence ID" value="KAK4287121.1"/>
    <property type="molecule type" value="Genomic_DNA"/>
</dbReference>